<gene>
    <name evidence="1" type="ORF">ATR01nite_28690</name>
</gene>
<reference evidence="1 2" key="1">
    <citation type="submission" date="2019-07" db="EMBL/GenBank/DDBJ databases">
        <title>Whole genome shotgun sequence of Acetobacter tropicalis NBRC 16470.</title>
        <authorList>
            <person name="Hosoyama A."/>
            <person name="Uohara A."/>
            <person name="Ohji S."/>
            <person name="Ichikawa N."/>
        </authorList>
    </citation>
    <scope>NUCLEOTIDE SEQUENCE [LARGE SCALE GENOMIC DNA]</scope>
    <source>
        <strain evidence="1 2">NBRC 16470</strain>
    </source>
</reference>
<proteinExistence type="predicted"/>
<protein>
    <submittedName>
        <fullName evidence="1">Uncharacterized protein</fullName>
    </submittedName>
</protein>
<dbReference type="AlphaFoldDB" id="A0A511FS99"/>
<accession>A0A511FS99</accession>
<dbReference type="EMBL" id="BJVR01000069">
    <property type="protein sequence ID" value="GEL51794.1"/>
    <property type="molecule type" value="Genomic_DNA"/>
</dbReference>
<sequence>MAQNHRENTLRITARQRVRIGVAHAGVGYPDEHFALPGWGDINLDDLEWLARLEGYSGARFHVGIP</sequence>
<comment type="caution">
    <text evidence="1">The sequence shown here is derived from an EMBL/GenBank/DDBJ whole genome shotgun (WGS) entry which is preliminary data.</text>
</comment>
<name>A0A511FS99_9PROT</name>
<evidence type="ECO:0000313" key="1">
    <source>
        <dbReference type="EMBL" id="GEL51794.1"/>
    </source>
</evidence>
<organism evidence="1 2">
    <name type="scientific">Acetobacter tropicalis</name>
    <dbReference type="NCBI Taxonomy" id="104102"/>
    <lineage>
        <taxon>Bacteria</taxon>
        <taxon>Pseudomonadati</taxon>
        <taxon>Pseudomonadota</taxon>
        <taxon>Alphaproteobacteria</taxon>
        <taxon>Acetobacterales</taxon>
        <taxon>Acetobacteraceae</taxon>
        <taxon>Acetobacter</taxon>
    </lineage>
</organism>
<evidence type="ECO:0000313" key="2">
    <source>
        <dbReference type="Proteomes" id="UP000321800"/>
    </source>
</evidence>
<dbReference type="Proteomes" id="UP000321800">
    <property type="component" value="Unassembled WGS sequence"/>
</dbReference>